<dbReference type="OrthoDB" id="962802at2"/>
<proteinExistence type="predicted"/>
<organism evidence="1 2">
    <name type="scientific">Siphonobacter curvatus</name>
    <dbReference type="NCBI Taxonomy" id="2094562"/>
    <lineage>
        <taxon>Bacteria</taxon>
        <taxon>Pseudomonadati</taxon>
        <taxon>Bacteroidota</taxon>
        <taxon>Cytophagia</taxon>
        <taxon>Cytophagales</taxon>
        <taxon>Cytophagaceae</taxon>
        <taxon>Siphonobacter</taxon>
    </lineage>
</organism>
<name>A0A2S7IIG5_9BACT</name>
<gene>
    <name evidence="1" type="ORF">C5O19_17715</name>
</gene>
<reference evidence="2" key="1">
    <citation type="submission" date="2018-02" db="EMBL/GenBank/DDBJ databases">
        <title>Genome sequencing of Solimonas sp. HR-BB.</title>
        <authorList>
            <person name="Lee Y."/>
            <person name="Jeon C.O."/>
        </authorList>
    </citation>
    <scope>NUCLEOTIDE SEQUENCE [LARGE SCALE GENOMIC DNA]</scope>
    <source>
        <strain evidence="2">HR-U</strain>
    </source>
</reference>
<evidence type="ECO:0000313" key="1">
    <source>
        <dbReference type="EMBL" id="PQA56188.1"/>
    </source>
</evidence>
<sequence length="73" mass="8261">MGKRLVRLPATDPALPGLTGKHLNVVLRNGVTYAGRLLGQENQELILEDGLLRERRYPVRDIEEIVYDKTTAF</sequence>
<dbReference type="Proteomes" id="UP000239590">
    <property type="component" value="Unassembled WGS sequence"/>
</dbReference>
<accession>A0A2S7IIG5</accession>
<evidence type="ECO:0000313" key="2">
    <source>
        <dbReference type="Proteomes" id="UP000239590"/>
    </source>
</evidence>
<dbReference type="AlphaFoldDB" id="A0A2S7IIG5"/>
<comment type="caution">
    <text evidence="1">The sequence shown here is derived from an EMBL/GenBank/DDBJ whole genome shotgun (WGS) entry which is preliminary data.</text>
</comment>
<protein>
    <submittedName>
        <fullName evidence="1">Uncharacterized protein</fullName>
    </submittedName>
</protein>
<keyword evidence="2" id="KW-1185">Reference proteome</keyword>
<dbReference type="RefSeq" id="WP_104714737.1">
    <property type="nucleotide sequence ID" value="NZ_PTRA01000003.1"/>
</dbReference>
<dbReference type="EMBL" id="PTRA01000003">
    <property type="protein sequence ID" value="PQA56188.1"/>
    <property type="molecule type" value="Genomic_DNA"/>
</dbReference>